<dbReference type="EMBL" id="JAAVMX010000006">
    <property type="protein sequence ID" value="KAF4507260.1"/>
    <property type="molecule type" value="Genomic_DNA"/>
</dbReference>
<sequence length="261" mass="28544">MSAKYPAPQVAVHGVGKGPKDAGGFDEARIIGRHLGARHLALEEPAVRRGLDRAKARRPRQPVELGVPNELEAPFVVLDLAVCQARYDASMPSSSPTTIPYHVPGLEVEFGAVVAEIVTPTLLEAIKTKGKKAGPARLDWASVQEHCPTPWQARVAILLRWLDVVSQRPHLPPSTARGYEEGQRDLDSGIARIGSGHRIAETWRHGFSQVLGCVPACRRLARLGERGGFLNASCQRITHVAVICSWEDKMACQSPRRWNEA</sequence>
<reference evidence="1 2" key="1">
    <citation type="journal article" date="2020" name="Genome Biol. Evol.">
        <title>A new high-quality draft genome assembly of the Chinese cordyceps Ophiocordyceps sinensis.</title>
        <authorList>
            <person name="Shu R."/>
            <person name="Zhang J."/>
            <person name="Meng Q."/>
            <person name="Zhang H."/>
            <person name="Zhou G."/>
            <person name="Li M."/>
            <person name="Wu P."/>
            <person name="Zhao Y."/>
            <person name="Chen C."/>
            <person name="Qin Q."/>
        </authorList>
    </citation>
    <scope>NUCLEOTIDE SEQUENCE [LARGE SCALE GENOMIC DNA]</scope>
    <source>
        <strain evidence="1 2">IOZ07</strain>
    </source>
</reference>
<protein>
    <submittedName>
        <fullName evidence="1">Uncharacterized protein</fullName>
    </submittedName>
</protein>
<comment type="caution">
    <text evidence="1">The sequence shown here is derived from an EMBL/GenBank/DDBJ whole genome shotgun (WGS) entry which is preliminary data.</text>
</comment>
<evidence type="ECO:0000313" key="2">
    <source>
        <dbReference type="Proteomes" id="UP000557566"/>
    </source>
</evidence>
<dbReference type="AlphaFoldDB" id="A0A8H4LXZ7"/>
<gene>
    <name evidence="1" type="ORF">G6O67_005917</name>
</gene>
<organism evidence="1 2">
    <name type="scientific">Ophiocordyceps sinensis</name>
    <dbReference type="NCBI Taxonomy" id="72228"/>
    <lineage>
        <taxon>Eukaryota</taxon>
        <taxon>Fungi</taxon>
        <taxon>Dikarya</taxon>
        <taxon>Ascomycota</taxon>
        <taxon>Pezizomycotina</taxon>
        <taxon>Sordariomycetes</taxon>
        <taxon>Hypocreomycetidae</taxon>
        <taxon>Hypocreales</taxon>
        <taxon>Ophiocordycipitaceae</taxon>
        <taxon>Ophiocordyceps</taxon>
    </lineage>
</organism>
<proteinExistence type="predicted"/>
<keyword evidence="2" id="KW-1185">Reference proteome</keyword>
<accession>A0A8H4LXZ7</accession>
<evidence type="ECO:0000313" key="1">
    <source>
        <dbReference type="EMBL" id="KAF4507260.1"/>
    </source>
</evidence>
<dbReference type="Proteomes" id="UP000557566">
    <property type="component" value="Unassembled WGS sequence"/>
</dbReference>
<name>A0A8H4LXZ7_9HYPO</name>